<dbReference type="PROSITE" id="PS50022">
    <property type="entry name" value="FA58C_3"/>
    <property type="match status" value="1"/>
</dbReference>
<gene>
    <name evidence="3" type="ORF">KUTeg_006517</name>
</gene>
<dbReference type="Proteomes" id="UP001217089">
    <property type="component" value="Unassembled WGS sequence"/>
</dbReference>
<organism evidence="3 4">
    <name type="scientific">Tegillarca granosa</name>
    <name type="common">Malaysian cockle</name>
    <name type="synonym">Anadara granosa</name>
    <dbReference type="NCBI Taxonomy" id="220873"/>
    <lineage>
        <taxon>Eukaryota</taxon>
        <taxon>Metazoa</taxon>
        <taxon>Spiralia</taxon>
        <taxon>Lophotrochozoa</taxon>
        <taxon>Mollusca</taxon>
        <taxon>Bivalvia</taxon>
        <taxon>Autobranchia</taxon>
        <taxon>Pteriomorphia</taxon>
        <taxon>Arcoida</taxon>
        <taxon>Arcoidea</taxon>
        <taxon>Arcidae</taxon>
        <taxon>Tegillarca</taxon>
    </lineage>
</organism>
<dbReference type="SUPFAM" id="SSF57625">
    <property type="entry name" value="Invertebrate chitin-binding proteins"/>
    <property type="match status" value="1"/>
</dbReference>
<protein>
    <recommendedName>
        <fullName evidence="5">Chitin-binding type-2 domain-containing protein</fullName>
    </recommendedName>
</protein>
<evidence type="ECO:0008006" key="5">
    <source>
        <dbReference type="Google" id="ProtNLM"/>
    </source>
</evidence>
<evidence type="ECO:0000259" key="2">
    <source>
        <dbReference type="PROSITE" id="PS50940"/>
    </source>
</evidence>
<accession>A0ABQ9FGQ6</accession>
<evidence type="ECO:0000313" key="4">
    <source>
        <dbReference type="Proteomes" id="UP001217089"/>
    </source>
</evidence>
<feature type="domain" description="F5/8 type C" evidence="1">
    <location>
        <begin position="1"/>
        <end position="84"/>
    </location>
</feature>
<dbReference type="InterPro" id="IPR036508">
    <property type="entry name" value="Chitin-bd_dom_sf"/>
</dbReference>
<feature type="domain" description="Chitin-binding type-2" evidence="2">
    <location>
        <begin position="131"/>
        <end position="186"/>
    </location>
</feature>
<dbReference type="SUPFAM" id="SSF49785">
    <property type="entry name" value="Galactose-binding domain-like"/>
    <property type="match status" value="1"/>
</dbReference>
<dbReference type="EMBL" id="JARBDR010000328">
    <property type="protein sequence ID" value="KAJ8316503.1"/>
    <property type="molecule type" value="Genomic_DNA"/>
</dbReference>
<keyword evidence="4" id="KW-1185">Reference proteome</keyword>
<name>A0ABQ9FGQ6_TEGGR</name>
<evidence type="ECO:0000313" key="3">
    <source>
        <dbReference type="EMBL" id="KAJ8316503.1"/>
    </source>
</evidence>
<evidence type="ECO:0000259" key="1">
    <source>
        <dbReference type="PROSITE" id="PS50022"/>
    </source>
</evidence>
<reference evidence="3 4" key="1">
    <citation type="submission" date="2022-12" db="EMBL/GenBank/DDBJ databases">
        <title>Chromosome-level genome of Tegillarca granosa.</title>
        <authorList>
            <person name="Kim J."/>
        </authorList>
    </citation>
    <scope>NUCLEOTIDE SEQUENCE [LARGE SCALE GENOMIC DNA]</scope>
    <source>
        <strain evidence="3">Teg-2019</strain>
        <tissue evidence="3">Adductor muscle</tissue>
    </source>
</reference>
<dbReference type="InterPro" id="IPR000421">
    <property type="entry name" value="FA58C"/>
</dbReference>
<sequence>MDFGLMVQQVFPIVKILNLRTPTNQINRLFTTTDKQMYSFLSGNTDSATIHVNRLSCPFSARYVRINPLEWGKHIGLRFDLQGCVEKGVIPETTYGTNISPTVTPGITIPSALPTTLPATPVTDKNCIGSQIDCINKPNGDYQTCGACHFYASCSEGYVYVRPCPTNLLFDLRTRRCEFKSDTCYHHTPPFVGK</sequence>
<proteinExistence type="predicted"/>
<dbReference type="InterPro" id="IPR008979">
    <property type="entry name" value="Galactose-bd-like_sf"/>
</dbReference>
<dbReference type="InterPro" id="IPR002557">
    <property type="entry name" value="Chitin-bd_dom"/>
</dbReference>
<dbReference type="Pfam" id="PF01607">
    <property type="entry name" value="CBM_14"/>
    <property type="match status" value="1"/>
</dbReference>
<dbReference type="PROSITE" id="PS50940">
    <property type="entry name" value="CHIT_BIND_II"/>
    <property type="match status" value="1"/>
</dbReference>
<dbReference type="Gene3D" id="3.20.20.80">
    <property type="entry name" value="Glycosidases"/>
    <property type="match status" value="1"/>
</dbReference>
<comment type="caution">
    <text evidence="3">The sequence shown here is derived from an EMBL/GenBank/DDBJ whole genome shotgun (WGS) entry which is preliminary data.</text>
</comment>
<dbReference type="Gene3D" id="2.60.120.260">
    <property type="entry name" value="Galactose-binding domain-like"/>
    <property type="match status" value="1"/>
</dbReference>